<dbReference type="InterPro" id="IPR011010">
    <property type="entry name" value="DNA_brk_join_enz"/>
</dbReference>
<feature type="non-terminal residue" evidence="2">
    <location>
        <position position="1"/>
    </location>
</feature>
<dbReference type="PANTHER" id="PTHR35617">
    <property type="entry name" value="PHAGE_INTEGRASE DOMAIN-CONTAINING PROTEIN"/>
    <property type="match status" value="1"/>
</dbReference>
<dbReference type="EMBL" id="CAXKWB010132325">
    <property type="protein sequence ID" value="CAL4242834.1"/>
    <property type="molecule type" value="Genomic_DNA"/>
</dbReference>
<evidence type="ECO:0000313" key="2">
    <source>
        <dbReference type="EMBL" id="CAL4242834.1"/>
    </source>
</evidence>
<sequence>LNVCKYVVAYMDRTFVFRWRAVRKGLPKPTQFFLSHRTGRPVKRASISRWLREVLALAGIDMGTFGPGSTRGASASAAARRGATAVQIMKAGSWSNLGTFQRFYQRTVDDTPVGRLILQESTVSVLV</sequence>
<dbReference type="GO" id="GO:0003677">
    <property type="term" value="F:DNA binding"/>
    <property type="evidence" value="ECO:0007669"/>
    <property type="project" value="InterPro"/>
</dbReference>
<reference evidence="2 3" key="1">
    <citation type="submission" date="2024-05" db="EMBL/GenBank/DDBJ databases">
        <authorList>
            <person name="Wallberg A."/>
        </authorList>
    </citation>
    <scope>NUCLEOTIDE SEQUENCE [LARGE SCALE GENOMIC DNA]</scope>
</reference>
<accession>A0AAV2SRH7</accession>
<name>A0AAV2SRH7_MEGNR</name>
<dbReference type="SUPFAM" id="SSF56349">
    <property type="entry name" value="DNA breaking-rejoining enzymes"/>
    <property type="match status" value="1"/>
</dbReference>
<comment type="caution">
    <text evidence="2">The sequence shown here is derived from an EMBL/GenBank/DDBJ whole genome shotgun (WGS) entry which is preliminary data.</text>
</comment>
<dbReference type="AlphaFoldDB" id="A0AAV2SRH7"/>
<keyword evidence="3" id="KW-1185">Reference proteome</keyword>
<protein>
    <recommendedName>
        <fullName evidence="4">Tyr recombinase domain-containing protein</fullName>
    </recommendedName>
</protein>
<evidence type="ECO:0008006" key="4">
    <source>
        <dbReference type="Google" id="ProtNLM"/>
    </source>
</evidence>
<evidence type="ECO:0000313" key="3">
    <source>
        <dbReference type="Proteomes" id="UP001497623"/>
    </source>
</evidence>
<organism evidence="2 3">
    <name type="scientific">Meganyctiphanes norvegica</name>
    <name type="common">Northern krill</name>
    <name type="synonym">Thysanopoda norvegica</name>
    <dbReference type="NCBI Taxonomy" id="48144"/>
    <lineage>
        <taxon>Eukaryota</taxon>
        <taxon>Metazoa</taxon>
        <taxon>Ecdysozoa</taxon>
        <taxon>Arthropoda</taxon>
        <taxon>Crustacea</taxon>
        <taxon>Multicrustacea</taxon>
        <taxon>Malacostraca</taxon>
        <taxon>Eumalacostraca</taxon>
        <taxon>Eucarida</taxon>
        <taxon>Euphausiacea</taxon>
        <taxon>Euphausiidae</taxon>
        <taxon>Meganyctiphanes</taxon>
    </lineage>
</organism>
<proteinExistence type="predicted"/>
<dbReference type="Proteomes" id="UP001497623">
    <property type="component" value="Unassembled WGS sequence"/>
</dbReference>
<dbReference type="InterPro" id="IPR013762">
    <property type="entry name" value="Integrase-like_cat_sf"/>
</dbReference>
<dbReference type="PANTHER" id="PTHR35617:SF3">
    <property type="entry name" value="CORE-BINDING (CB) DOMAIN-CONTAINING PROTEIN"/>
    <property type="match status" value="1"/>
</dbReference>
<dbReference type="GO" id="GO:0006310">
    <property type="term" value="P:DNA recombination"/>
    <property type="evidence" value="ECO:0007669"/>
    <property type="project" value="UniProtKB-KW"/>
</dbReference>
<keyword evidence="1" id="KW-0233">DNA recombination</keyword>
<dbReference type="Gene3D" id="1.10.443.10">
    <property type="entry name" value="Intergrase catalytic core"/>
    <property type="match status" value="1"/>
</dbReference>
<evidence type="ECO:0000256" key="1">
    <source>
        <dbReference type="ARBA" id="ARBA00023172"/>
    </source>
</evidence>
<dbReference type="GO" id="GO:0015074">
    <property type="term" value="P:DNA integration"/>
    <property type="evidence" value="ECO:0007669"/>
    <property type="project" value="InterPro"/>
</dbReference>
<gene>
    <name evidence="2" type="ORF">MNOR_LOCUS40820</name>
</gene>